<keyword evidence="9" id="KW-0742">SOS response</keyword>
<dbReference type="GO" id="GO:0004386">
    <property type="term" value="F:helicase activity"/>
    <property type="evidence" value="ECO:0007669"/>
    <property type="project" value="UniProtKB-KW"/>
</dbReference>
<dbReference type="InterPro" id="IPR039418">
    <property type="entry name" value="LexA-like"/>
</dbReference>
<dbReference type="InterPro" id="IPR050077">
    <property type="entry name" value="LexA_repressor"/>
</dbReference>
<accession>A0A1M4VCP2</accession>
<evidence type="ECO:0000256" key="2">
    <source>
        <dbReference type="ARBA" id="ARBA00022741"/>
    </source>
</evidence>
<name>A0A1M4VCP2_9CLOT</name>
<dbReference type="STRING" id="1533.SAMN05443638_10764"/>
<evidence type="ECO:0000256" key="4">
    <source>
        <dbReference type="ARBA" id="ARBA00022801"/>
    </source>
</evidence>
<dbReference type="InterPro" id="IPR036286">
    <property type="entry name" value="LexA/Signal_pep-like_sf"/>
</dbReference>
<keyword evidence="3" id="KW-0227">DNA damage</keyword>
<protein>
    <submittedName>
        <fullName evidence="12">SOS regulatory protein LexA</fullName>
    </submittedName>
</protein>
<dbReference type="Gene3D" id="3.40.50.300">
    <property type="entry name" value="P-loop containing nucleotide triphosphate hydrolases"/>
    <property type="match status" value="1"/>
</dbReference>
<evidence type="ECO:0000259" key="11">
    <source>
        <dbReference type="Pfam" id="PF00717"/>
    </source>
</evidence>
<dbReference type="InterPro" id="IPR015927">
    <property type="entry name" value="Peptidase_S24_S26A/B/C"/>
</dbReference>
<keyword evidence="4 10" id="KW-0378">Hydrolase</keyword>
<evidence type="ECO:0000256" key="9">
    <source>
        <dbReference type="ARBA" id="ARBA00023236"/>
    </source>
</evidence>
<dbReference type="GO" id="GO:0006355">
    <property type="term" value="P:regulation of DNA-templated transcription"/>
    <property type="evidence" value="ECO:0007669"/>
    <property type="project" value="InterPro"/>
</dbReference>
<keyword evidence="8" id="KW-0234">DNA repair</keyword>
<dbReference type="EMBL" id="FQVM01000007">
    <property type="protein sequence ID" value="SHE66638.1"/>
    <property type="molecule type" value="Genomic_DNA"/>
</dbReference>
<dbReference type="GO" id="GO:0016787">
    <property type="term" value="F:hydrolase activity"/>
    <property type="evidence" value="ECO:0007669"/>
    <property type="project" value="UniProtKB-KW"/>
</dbReference>
<evidence type="ECO:0000313" key="13">
    <source>
        <dbReference type="Proteomes" id="UP000184035"/>
    </source>
</evidence>
<evidence type="ECO:0000256" key="7">
    <source>
        <dbReference type="ARBA" id="ARBA00022840"/>
    </source>
</evidence>
<dbReference type="SUPFAM" id="SSF52540">
    <property type="entry name" value="P-loop containing nucleoside triphosphate hydrolases"/>
    <property type="match status" value="1"/>
</dbReference>
<organism evidence="12 13">
    <name type="scientific">Clostridium fallax</name>
    <dbReference type="NCBI Taxonomy" id="1533"/>
    <lineage>
        <taxon>Bacteria</taxon>
        <taxon>Bacillati</taxon>
        <taxon>Bacillota</taxon>
        <taxon>Clostridia</taxon>
        <taxon>Eubacteriales</taxon>
        <taxon>Clostridiaceae</taxon>
        <taxon>Clostridium</taxon>
    </lineage>
</organism>
<dbReference type="Gene3D" id="1.10.10.160">
    <property type="match status" value="1"/>
</dbReference>
<dbReference type="GO" id="GO:0009432">
    <property type="term" value="P:SOS response"/>
    <property type="evidence" value="ECO:0007669"/>
    <property type="project" value="UniProtKB-KW"/>
</dbReference>
<dbReference type="InterPro" id="IPR013986">
    <property type="entry name" value="DExx_box_DNA_helicase_dom_sf"/>
</dbReference>
<dbReference type="Gene3D" id="2.10.109.10">
    <property type="entry name" value="Umud Fragment, subunit A"/>
    <property type="match status" value="1"/>
</dbReference>
<keyword evidence="13" id="KW-1185">Reference proteome</keyword>
<feature type="domain" description="Peptidase S24/S26A/S26B/S26C" evidence="11">
    <location>
        <begin position="347"/>
        <end position="462"/>
    </location>
</feature>
<dbReference type="SUPFAM" id="SSF51306">
    <property type="entry name" value="LexA/Signal peptidase"/>
    <property type="match status" value="1"/>
</dbReference>
<dbReference type="Pfam" id="PF00717">
    <property type="entry name" value="Peptidase_S24"/>
    <property type="match status" value="1"/>
</dbReference>
<keyword evidence="6 10" id="KW-0068">Autocatalytic cleavage</keyword>
<dbReference type="InterPro" id="IPR027417">
    <property type="entry name" value="P-loop_NTPase"/>
</dbReference>
<dbReference type="PANTHER" id="PTHR33516:SF2">
    <property type="entry name" value="LEXA REPRESSOR-RELATED"/>
    <property type="match status" value="1"/>
</dbReference>
<dbReference type="RefSeq" id="WP_072894409.1">
    <property type="nucleotide sequence ID" value="NZ_FQVM01000007.1"/>
</dbReference>
<dbReference type="GO" id="GO:0003677">
    <property type="term" value="F:DNA binding"/>
    <property type="evidence" value="ECO:0007669"/>
    <property type="project" value="InterPro"/>
</dbReference>
<dbReference type="GO" id="GO:0006281">
    <property type="term" value="P:DNA repair"/>
    <property type="evidence" value="ECO:0007669"/>
    <property type="project" value="UniProtKB-KW"/>
</dbReference>
<dbReference type="OrthoDB" id="9787585at2"/>
<keyword evidence="5" id="KW-0347">Helicase</keyword>
<comment type="similarity">
    <text evidence="1 10">Belongs to the peptidase S24 family.</text>
</comment>
<keyword evidence="2" id="KW-0547">Nucleotide-binding</keyword>
<gene>
    <name evidence="12" type="ORF">SAMN05443638_10764</name>
</gene>
<dbReference type="PANTHER" id="PTHR33516">
    <property type="entry name" value="LEXA REPRESSOR"/>
    <property type="match status" value="1"/>
</dbReference>
<proteinExistence type="inferred from homology"/>
<evidence type="ECO:0000256" key="10">
    <source>
        <dbReference type="RuleBase" id="RU003991"/>
    </source>
</evidence>
<reference evidence="12 13" key="1">
    <citation type="submission" date="2016-11" db="EMBL/GenBank/DDBJ databases">
        <authorList>
            <person name="Jaros S."/>
            <person name="Januszkiewicz K."/>
            <person name="Wedrychowicz H."/>
        </authorList>
    </citation>
    <scope>NUCLEOTIDE SEQUENCE [LARGE SCALE GENOMIC DNA]</scope>
    <source>
        <strain evidence="12 13">DSM 2631</strain>
    </source>
</reference>
<evidence type="ECO:0000256" key="1">
    <source>
        <dbReference type="ARBA" id="ARBA00007484"/>
    </source>
</evidence>
<dbReference type="PRINTS" id="PR00726">
    <property type="entry name" value="LEXASERPTASE"/>
</dbReference>
<dbReference type="GO" id="GO:0005524">
    <property type="term" value="F:ATP binding"/>
    <property type="evidence" value="ECO:0007669"/>
    <property type="project" value="UniProtKB-KW"/>
</dbReference>
<evidence type="ECO:0000313" key="12">
    <source>
        <dbReference type="EMBL" id="SHE66638.1"/>
    </source>
</evidence>
<dbReference type="CDD" id="cd06529">
    <property type="entry name" value="S24_LexA-like"/>
    <property type="match status" value="1"/>
</dbReference>
<dbReference type="InterPro" id="IPR006197">
    <property type="entry name" value="Peptidase_S24_LexA"/>
</dbReference>
<evidence type="ECO:0000256" key="6">
    <source>
        <dbReference type="ARBA" id="ARBA00022813"/>
    </source>
</evidence>
<dbReference type="Proteomes" id="UP000184035">
    <property type="component" value="Unassembled WGS sequence"/>
</dbReference>
<evidence type="ECO:0000256" key="8">
    <source>
        <dbReference type="ARBA" id="ARBA00023204"/>
    </source>
</evidence>
<evidence type="ECO:0000256" key="3">
    <source>
        <dbReference type="ARBA" id="ARBA00022763"/>
    </source>
</evidence>
<sequence length="468" mass="54756">MNFNKKQKRYLQNKSLGYQIIKGELNTGKTTCALYKTIKIENKYCILNRDEIAFISSTKEKLDKAKEIYFKAKDETFFDSLTLFSTKRDKIKFFTLDEIINSYSNGYINKNRLNYKFIDQRKKICLIKNLIEDKKDLYKKSKVIKNSNLKFLIEEIDWIRENNLTEESYLNIPRMGRGKRLKKGALTRIGIYDICKSYEEILLNKGFLDYNILIKFAFLESEKKENKFSHVIVDDFEEITKTEFQLLDKICSHESYSTLTIILNSKKGTKNKKWIPKNNRTFIFDEKINIKDNDETLNFLENYTYYDLKNKTKTNLLIDYGIREKEVIIKDFKDNSEYVESDLKSIPIYSNIAAGEPILINSQKESEFSLPSIWFKGKNNIFILTIKGDSMKNADIEDGDLVVIKKQNVADNNEIVAVNLEGEATLKRLILKNGQALLMPENPKYLPISLEERQWQILGVAIGIIKQK</sequence>
<evidence type="ECO:0000256" key="5">
    <source>
        <dbReference type="ARBA" id="ARBA00022806"/>
    </source>
</evidence>
<keyword evidence="7" id="KW-0067">ATP-binding</keyword>
<dbReference type="AlphaFoldDB" id="A0A1M4VCP2"/>